<dbReference type="SUPFAM" id="SSF47576">
    <property type="entry name" value="Calponin-homology domain, CH-domain"/>
    <property type="match status" value="1"/>
</dbReference>
<sequence length="157" mass="17960">MDKFFSEEELELLNKEIPGFQAMTSVSLDEAKQMLEVIRAPLPGHQIREISGANTRIDCGEELKLLLSKAREKVQGLLQAMHTYSQAEERGFTNWINKQLGKDEDCKTLLPLQFEQHELFSKVCNGIILCKMVNLVQPNTIHPNTISRGDKLKHIWN</sequence>
<evidence type="ECO:0000313" key="4">
    <source>
        <dbReference type="EMBL" id="KAL3315303.1"/>
    </source>
</evidence>
<keyword evidence="1" id="KW-0677">Repeat</keyword>
<evidence type="ECO:0000313" key="5">
    <source>
        <dbReference type="Proteomes" id="UP001626550"/>
    </source>
</evidence>
<dbReference type="Gene3D" id="1.10.418.10">
    <property type="entry name" value="Calponin-like domain"/>
    <property type="match status" value="1"/>
</dbReference>
<gene>
    <name evidence="4" type="primary">PLS1_3</name>
    <name evidence="4" type="ORF">Ciccas_006065</name>
</gene>
<evidence type="ECO:0000256" key="2">
    <source>
        <dbReference type="ARBA" id="ARBA00023203"/>
    </source>
</evidence>
<dbReference type="InterPro" id="IPR036872">
    <property type="entry name" value="CH_dom_sf"/>
</dbReference>
<accession>A0ABD2Q766</accession>
<keyword evidence="5" id="KW-1185">Reference proteome</keyword>
<dbReference type="EMBL" id="JBJKFK010000780">
    <property type="protein sequence ID" value="KAL3315303.1"/>
    <property type="molecule type" value="Genomic_DNA"/>
</dbReference>
<dbReference type="InterPro" id="IPR001715">
    <property type="entry name" value="CH_dom"/>
</dbReference>
<dbReference type="PANTHER" id="PTHR19961:SF18">
    <property type="entry name" value="FI19014P1"/>
    <property type="match status" value="1"/>
</dbReference>
<comment type="caution">
    <text evidence="4">The sequence shown here is derived from an EMBL/GenBank/DDBJ whole genome shotgun (WGS) entry which is preliminary data.</text>
</comment>
<keyword evidence="2" id="KW-0009">Actin-binding</keyword>
<organism evidence="4 5">
    <name type="scientific">Cichlidogyrus casuarinus</name>
    <dbReference type="NCBI Taxonomy" id="1844966"/>
    <lineage>
        <taxon>Eukaryota</taxon>
        <taxon>Metazoa</taxon>
        <taxon>Spiralia</taxon>
        <taxon>Lophotrochozoa</taxon>
        <taxon>Platyhelminthes</taxon>
        <taxon>Monogenea</taxon>
        <taxon>Monopisthocotylea</taxon>
        <taxon>Dactylogyridea</taxon>
        <taxon>Ancyrocephalidae</taxon>
        <taxon>Cichlidogyrus</taxon>
    </lineage>
</organism>
<dbReference type="Pfam" id="PF00307">
    <property type="entry name" value="CH"/>
    <property type="match status" value="1"/>
</dbReference>
<name>A0ABD2Q766_9PLAT</name>
<dbReference type="PROSITE" id="PS50021">
    <property type="entry name" value="CH"/>
    <property type="match status" value="1"/>
</dbReference>
<protein>
    <submittedName>
        <fullName evidence="4">Phospholipid scramblase 1</fullName>
    </submittedName>
</protein>
<dbReference type="GO" id="GO:0003779">
    <property type="term" value="F:actin binding"/>
    <property type="evidence" value="ECO:0007669"/>
    <property type="project" value="UniProtKB-KW"/>
</dbReference>
<feature type="non-terminal residue" evidence="4">
    <location>
        <position position="157"/>
    </location>
</feature>
<feature type="domain" description="Calponin-homology (CH)" evidence="3">
    <location>
        <begin position="86"/>
        <end position="157"/>
    </location>
</feature>
<dbReference type="PANTHER" id="PTHR19961">
    <property type="entry name" value="FIMBRIN/PLASTIN"/>
    <property type="match status" value="1"/>
</dbReference>
<dbReference type="Proteomes" id="UP001626550">
    <property type="component" value="Unassembled WGS sequence"/>
</dbReference>
<dbReference type="AlphaFoldDB" id="A0ABD2Q766"/>
<dbReference type="InterPro" id="IPR039959">
    <property type="entry name" value="Fimbrin/Plastin"/>
</dbReference>
<proteinExistence type="predicted"/>
<evidence type="ECO:0000256" key="1">
    <source>
        <dbReference type="ARBA" id="ARBA00022737"/>
    </source>
</evidence>
<reference evidence="4 5" key="1">
    <citation type="submission" date="2024-11" db="EMBL/GenBank/DDBJ databases">
        <title>Adaptive evolution of stress response genes in parasites aligns with host niche diversity.</title>
        <authorList>
            <person name="Hahn C."/>
            <person name="Resl P."/>
        </authorList>
    </citation>
    <scope>NUCLEOTIDE SEQUENCE [LARGE SCALE GENOMIC DNA]</scope>
    <source>
        <strain evidence="4">EGGRZ-B1_66</strain>
        <tissue evidence="4">Body</tissue>
    </source>
</reference>
<evidence type="ECO:0000259" key="3">
    <source>
        <dbReference type="PROSITE" id="PS50021"/>
    </source>
</evidence>